<gene>
    <name evidence="1" type="ORF">JCM19239_1475</name>
</gene>
<protein>
    <submittedName>
        <fullName evidence="1">Uncharacterized protein</fullName>
    </submittedName>
</protein>
<dbReference type="EMBL" id="BBMS01000033">
    <property type="protein sequence ID" value="GAL27754.1"/>
    <property type="molecule type" value="Genomic_DNA"/>
</dbReference>
<name>A0ABQ0JG68_9VIBR</name>
<accession>A0ABQ0JG68</accession>
<comment type="caution">
    <text evidence="1">The sequence shown here is derived from an EMBL/GenBank/DDBJ whole genome shotgun (WGS) entry which is preliminary data.</text>
</comment>
<evidence type="ECO:0000313" key="2">
    <source>
        <dbReference type="Proteomes" id="UP000029223"/>
    </source>
</evidence>
<proteinExistence type="predicted"/>
<evidence type="ECO:0000313" key="1">
    <source>
        <dbReference type="EMBL" id="GAL27754.1"/>
    </source>
</evidence>
<reference evidence="2" key="1">
    <citation type="submission" date="2014-09" db="EMBL/GenBank/DDBJ databases">
        <title>Vibrio variabilis JCM 19239. (C206) whole genome shotgun sequence.</title>
        <authorList>
            <person name="Sawabe T."/>
            <person name="Meirelles P."/>
            <person name="Nakanishi M."/>
            <person name="Sayaka M."/>
            <person name="Hattori M."/>
            <person name="Ohkuma M."/>
        </authorList>
    </citation>
    <scope>NUCLEOTIDE SEQUENCE [LARGE SCALE GENOMIC DNA]</scope>
    <source>
        <strain evidence="2">JCM 19239</strain>
    </source>
</reference>
<dbReference type="Proteomes" id="UP000029223">
    <property type="component" value="Unassembled WGS sequence"/>
</dbReference>
<sequence>MLLLVVAFVVMAIGVIFAVQLFTNTTQDTEMSQPTRRQYKKSQA</sequence>
<organism evidence="1 2">
    <name type="scientific">Vibrio variabilis</name>
    <dbReference type="NCBI Taxonomy" id="990271"/>
    <lineage>
        <taxon>Bacteria</taxon>
        <taxon>Pseudomonadati</taxon>
        <taxon>Pseudomonadota</taxon>
        <taxon>Gammaproteobacteria</taxon>
        <taxon>Vibrionales</taxon>
        <taxon>Vibrionaceae</taxon>
        <taxon>Vibrio</taxon>
    </lineage>
</organism>
<keyword evidence="2" id="KW-1185">Reference proteome</keyword>